<dbReference type="CDD" id="cd04301">
    <property type="entry name" value="NAT_SF"/>
    <property type="match status" value="1"/>
</dbReference>
<dbReference type="Gene3D" id="3.40.630.30">
    <property type="match status" value="1"/>
</dbReference>
<dbReference type="SUPFAM" id="SSF55729">
    <property type="entry name" value="Acyl-CoA N-acyltransferases (Nat)"/>
    <property type="match status" value="1"/>
</dbReference>
<dbReference type="PROSITE" id="PS51186">
    <property type="entry name" value="GNAT"/>
    <property type="match status" value="1"/>
</dbReference>
<reference evidence="3" key="1">
    <citation type="journal article" date="2019" name="Int. J. Syst. Evol. Microbiol.">
        <title>The Global Catalogue of Microorganisms (GCM) 10K type strain sequencing project: providing services to taxonomists for standard genome sequencing and annotation.</title>
        <authorList>
            <consortium name="The Broad Institute Genomics Platform"/>
            <consortium name="The Broad Institute Genome Sequencing Center for Infectious Disease"/>
            <person name="Wu L."/>
            <person name="Ma J."/>
        </authorList>
    </citation>
    <scope>NUCLEOTIDE SEQUENCE [LARGE SCALE GENOMIC DNA]</scope>
    <source>
        <strain evidence="3">JCM 8201</strain>
    </source>
</reference>
<dbReference type="PANTHER" id="PTHR13170">
    <property type="entry name" value="O-GLCNACASE"/>
    <property type="match status" value="1"/>
</dbReference>
<protein>
    <submittedName>
        <fullName evidence="2">GNAT family N-acetyltransferase</fullName>
    </submittedName>
</protein>
<dbReference type="PANTHER" id="PTHR13170:SF16">
    <property type="entry name" value="PROTEIN O-GLCNACASE"/>
    <property type="match status" value="1"/>
</dbReference>
<dbReference type="Pfam" id="PF00583">
    <property type="entry name" value="Acetyltransf_1"/>
    <property type="match status" value="1"/>
</dbReference>
<dbReference type="EMBL" id="BAAATZ010000015">
    <property type="protein sequence ID" value="GAA2729366.1"/>
    <property type="molecule type" value="Genomic_DNA"/>
</dbReference>
<keyword evidence="3" id="KW-1185">Reference proteome</keyword>
<dbReference type="InterPro" id="IPR000182">
    <property type="entry name" value="GNAT_dom"/>
</dbReference>
<dbReference type="RefSeq" id="WP_344452024.1">
    <property type="nucleotide sequence ID" value="NZ_BAAATZ010000015.1"/>
</dbReference>
<dbReference type="InterPro" id="IPR016181">
    <property type="entry name" value="Acyl_CoA_acyltransferase"/>
</dbReference>
<evidence type="ECO:0000313" key="3">
    <source>
        <dbReference type="Proteomes" id="UP001501842"/>
    </source>
</evidence>
<name>A0ABP6GV63_9ACTN</name>
<comment type="caution">
    <text evidence="2">The sequence shown here is derived from an EMBL/GenBank/DDBJ whole genome shotgun (WGS) entry which is preliminary data.</text>
</comment>
<accession>A0ABP6GV63</accession>
<organism evidence="2 3">
    <name type="scientific">Actinocorallia aurantiaca</name>
    <dbReference type="NCBI Taxonomy" id="46204"/>
    <lineage>
        <taxon>Bacteria</taxon>
        <taxon>Bacillati</taxon>
        <taxon>Actinomycetota</taxon>
        <taxon>Actinomycetes</taxon>
        <taxon>Streptosporangiales</taxon>
        <taxon>Thermomonosporaceae</taxon>
        <taxon>Actinocorallia</taxon>
    </lineage>
</organism>
<proteinExistence type="predicted"/>
<evidence type="ECO:0000313" key="2">
    <source>
        <dbReference type="EMBL" id="GAA2729366.1"/>
    </source>
</evidence>
<feature type="domain" description="N-acetyltransferase" evidence="1">
    <location>
        <begin position="1"/>
        <end position="197"/>
    </location>
</feature>
<gene>
    <name evidence="2" type="ORF">GCM10010439_39710</name>
</gene>
<dbReference type="InterPro" id="IPR051822">
    <property type="entry name" value="Glycosyl_Hydrolase_84"/>
</dbReference>
<sequence>MTIREFRPGDEAAVYDICLRTGASGEDATHLYSDPELLGHVFAGPYLRLCPGFASVVEEDGEVLGYILGAPDTRGFEARCEEEWWPPLRERYPDPVSPKTPDEQRMHAIHHFHPAPDSLVEEYPSHLHIDLLPRTQGRGYGRRLMDRLRDQLRRAGSPGLHLGVSPANRRAVGFYEALGLTTVSEDEHVIWMGERLG</sequence>
<dbReference type="Proteomes" id="UP001501842">
    <property type="component" value="Unassembled WGS sequence"/>
</dbReference>
<evidence type="ECO:0000259" key="1">
    <source>
        <dbReference type="PROSITE" id="PS51186"/>
    </source>
</evidence>